<accession>A0A2P2PRF3</accession>
<sequence length="31" mass="3559">MAGTVFSRNYSCPASFLSFFWVSWVLCPHMS</sequence>
<organism evidence="1">
    <name type="scientific">Rhizophora mucronata</name>
    <name type="common">Asiatic mangrove</name>
    <dbReference type="NCBI Taxonomy" id="61149"/>
    <lineage>
        <taxon>Eukaryota</taxon>
        <taxon>Viridiplantae</taxon>
        <taxon>Streptophyta</taxon>
        <taxon>Embryophyta</taxon>
        <taxon>Tracheophyta</taxon>
        <taxon>Spermatophyta</taxon>
        <taxon>Magnoliopsida</taxon>
        <taxon>eudicotyledons</taxon>
        <taxon>Gunneridae</taxon>
        <taxon>Pentapetalae</taxon>
        <taxon>rosids</taxon>
        <taxon>fabids</taxon>
        <taxon>Malpighiales</taxon>
        <taxon>Rhizophoraceae</taxon>
        <taxon>Rhizophora</taxon>
    </lineage>
</organism>
<name>A0A2P2PRF3_RHIMU</name>
<proteinExistence type="predicted"/>
<dbReference type="AlphaFoldDB" id="A0A2P2PRF3"/>
<dbReference type="EMBL" id="GGEC01076797">
    <property type="protein sequence ID" value="MBX57281.1"/>
    <property type="molecule type" value="Transcribed_RNA"/>
</dbReference>
<protein>
    <submittedName>
        <fullName evidence="1">Uncharacterized protein</fullName>
    </submittedName>
</protein>
<reference evidence="1" key="1">
    <citation type="submission" date="2018-02" db="EMBL/GenBank/DDBJ databases">
        <title>Rhizophora mucronata_Transcriptome.</title>
        <authorList>
            <person name="Meera S.P."/>
            <person name="Sreeshan A."/>
            <person name="Augustine A."/>
        </authorList>
    </citation>
    <scope>NUCLEOTIDE SEQUENCE</scope>
    <source>
        <tissue evidence="1">Leaf</tissue>
    </source>
</reference>
<evidence type="ECO:0000313" key="1">
    <source>
        <dbReference type="EMBL" id="MBX57281.1"/>
    </source>
</evidence>